<proteinExistence type="predicted"/>
<protein>
    <submittedName>
        <fullName evidence="2">Uncharacterized protein</fullName>
    </submittedName>
</protein>
<dbReference type="Proteomes" id="UP000299102">
    <property type="component" value="Unassembled WGS sequence"/>
</dbReference>
<reference evidence="2 3" key="1">
    <citation type="journal article" date="2019" name="Commun. Biol.">
        <title>The bagworm genome reveals a unique fibroin gene that provides high tensile strength.</title>
        <authorList>
            <person name="Kono N."/>
            <person name="Nakamura H."/>
            <person name="Ohtoshi R."/>
            <person name="Tomita M."/>
            <person name="Numata K."/>
            <person name="Arakawa K."/>
        </authorList>
    </citation>
    <scope>NUCLEOTIDE SEQUENCE [LARGE SCALE GENOMIC DNA]</scope>
</reference>
<evidence type="ECO:0000313" key="3">
    <source>
        <dbReference type="Proteomes" id="UP000299102"/>
    </source>
</evidence>
<dbReference type="EMBL" id="BGZK01000053">
    <property type="protein sequence ID" value="GBP12880.1"/>
    <property type="molecule type" value="Genomic_DNA"/>
</dbReference>
<name>A0A4C1TH30_EUMVA</name>
<evidence type="ECO:0000313" key="2">
    <source>
        <dbReference type="EMBL" id="GBP12880.1"/>
    </source>
</evidence>
<comment type="caution">
    <text evidence="2">The sequence shown here is derived from an EMBL/GenBank/DDBJ whole genome shotgun (WGS) entry which is preliminary data.</text>
</comment>
<accession>A0A4C1TH30</accession>
<sequence length="140" mass="15377">MRRARKAESSAADVLLRRGATSAIFNSGYLMLVDHSRSGRTSVRDIEATKEAVENKPSTSIHRLLDSLRYSKDITHSRLKSLGRGHSKVCGPAKKGRDNGSGAALSGASRHEGALQSHGMKTSHCTWVRRRRACYNRESS</sequence>
<keyword evidence="3" id="KW-1185">Reference proteome</keyword>
<dbReference type="OrthoDB" id="6625479at2759"/>
<gene>
    <name evidence="2" type="ORF">EVAR_6188_1</name>
</gene>
<dbReference type="AlphaFoldDB" id="A0A4C1TH30"/>
<evidence type="ECO:0000256" key="1">
    <source>
        <dbReference type="SAM" id="MobiDB-lite"/>
    </source>
</evidence>
<organism evidence="2 3">
    <name type="scientific">Eumeta variegata</name>
    <name type="common">Bagworm moth</name>
    <name type="synonym">Eumeta japonica</name>
    <dbReference type="NCBI Taxonomy" id="151549"/>
    <lineage>
        <taxon>Eukaryota</taxon>
        <taxon>Metazoa</taxon>
        <taxon>Ecdysozoa</taxon>
        <taxon>Arthropoda</taxon>
        <taxon>Hexapoda</taxon>
        <taxon>Insecta</taxon>
        <taxon>Pterygota</taxon>
        <taxon>Neoptera</taxon>
        <taxon>Endopterygota</taxon>
        <taxon>Lepidoptera</taxon>
        <taxon>Glossata</taxon>
        <taxon>Ditrysia</taxon>
        <taxon>Tineoidea</taxon>
        <taxon>Psychidae</taxon>
        <taxon>Oiketicinae</taxon>
        <taxon>Eumeta</taxon>
    </lineage>
</organism>
<feature type="region of interest" description="Disordered" evidence="1">
    <location>
        <begin position="83"/>
        <end position="121"/>
    </location>
</feature>